<comment type="caution">
    <text evidence="1">The sequence shown here is derived from an EMBL/GenBank/DDBJ whole genome shotgun (WGS) entry which is preliminary data.</text>
</comment>
<evidence type="ECO:0000313" key="1">
    <source>
        <dbReference type="EMBL" id="EQD72556.1"/>
    </source>
</evidence>
<reference evidence="1" key="2">
    <citation type="journal article" date="2014" name="ISME J.">
        <title>Microbial stratification in low pH oxic and suboxic macroscopic growths along an acid mine drainage.</title>
        <authorList>
            <person name="Mendez-Garcia C."/>
            <person name="Mesa V."/>
            <person name="Sprenger R.R."/>
            <person name="Richter M."/>
            <person name="Diez M.S."/>
            <person name="Solano J."/>
            <person name="Bargiela R."/>
            <person name="Golyshina O.V."/>
            <person name="Manteca A."/>
            <person name="Ramos J.L."/>
            <person name="Gallego J.R."/>
            <person name="Llorente I."/>
            <person name="Martins Dos Santos V.A."/>
            <person name="Jensen O.N."/>
            <person name="Pelaez A.I."/>
            <person name="Sanchez J."/>
            <person name="Ferrer M."/>
        </authorList>
    </citation>
    <scope>NUCLEOTIDE SEQUENCE</scope>
</reference>
<gene>
    <name evidence="1" type="ORF">B1A_05395</name>
</gene>
<dbReference type="AlphaFoldDB" id="T1BHX7"/>
<sequence>MPLSRWSVLEIRRELIERDLVASGQTTLRHWLTEDATRPWSHRSWIFPRDPAFERKAARVLDLYHGEWDNP</sequence>
<organism evidence="1">
    <name type="scientific">mine drainage metagenome</name>
    <dbReference type="NCBI Taxonomy" id="410659"/>
    <lineage>
        <taxon>unclassified sequences</taxon>
        <taxon>metagenomes</taxon>
        <taxon>ecological metagenomes</taxon>
    </lineage>
</organism>
<reference evidence="1" key="1">
    <citation type="submission" date="2013-08" db="EMBL/GenBank/DDBJ databases">
        <authorList>
            <person name="Mendez C."/>
            <person name="Richter M."/>
            <person name="Ferrer M."/>
            <person name="Sanchez J."/>
        </authorList>
    </citation>
    <scope>NUCLEOTIDE SEQUENCE</scope>
</reference>
<proteinExistence type="predicted"/>
<protein>
    <submittedName>
        <fullName evidence="1">IS630 family transposase</fullName>
    </submittedName>
</protein>
<name>T1BHX7_9ZZZZ</name>
<dbReference type="EMBL" id="AUZX01003929">
    <property type="protein sequence ID" value="EQD72556.1"/>
    <property type="molecule type" value="Genomic_DNA"/>
</dbReference>
<accession>T1BHX7</accession>